<feature type="region of interest" description="Disordered" evidence="1">
    <location>
        <begin position="82"/>
        <end position="102"/>
    </location>
</feature>
<evidence type="ECO:0000313" key="2">
    <source>
        <dbReference type="EMBL" id="GIH70283.1"/>
    </source>
</evidence>
<protein>
    <recommendedName>
        <fullName evidence="4">HNH endonuclease</fullName>
    </recommendedName>
</protein>
<gene>
    <name evidence="2" type="ORF">Mth01_25360</name>
</gene>
<dbReference type="EMBL" id="BOOG01000021">
    <property type="protein sequence ID" value="GIH70283.1"/>
    <property type="molecule type" value="Genomic_DNA"/>
</dbReference>
<dbReference type="AlphaFoldDB" id="A0A8J3R887"/>
<dbReference type="Proteomes" id="UP000610966">
    <property type="component" value="Unassembled WGS sequence"/>
</dbReference>
<accession>A0A8J3R887</accession>
<feature type="compositionally biased region" description="Pro residues" evidence="1">
    <location>
        <begin position="1"/>
        <end position="10"/>
    </location>
</feature>
<sequence length="238" mass="25603">MKRSPMPPRRTPLSRGAKQLARKTSIRAVGKAGGKPGKKATAGPKPLPAKVVALVRHRSGGLCEVGLECGGLAPAVERAHRMAKGTGGPGRKGRAVSNSPSNLLDACRRDHDRIDRAKVTDAYAWGYKIRHGIARPYEVPVLHAGYGWVLLDDRGGWRSVPDTVLTPSGLLPVVQITCSEYEYDTPGVLIKTLHRYGHLDCGGWSYDWSGELDAVLFCACGSDPFVVVLTDLPPETCS</sequence>
<evidence type="ECO:0000313" key="3">
    <source>
        <dbReference type="Proteomes" id="UP000610966"/>
    </source>
</evidence>
<reference evidence="2" key="1">
    <citation type="submission" date="2021-01" db="EMBL/GenBank/DDBJ databases">
        <title>Whole genome shotgun sequence of Sphaerimonospora thailandensis NBRC 107569.</title>
        <authorList>
            <person name="Komaki H."/>
            <person name="Tamura T."/>
        </authorList>
    </citation>
    <scope>NUCLEOTIDE SEQUENCE</scope>
    <source>
        <strain evidence="2">NBRC 107569</strain>
    </source>
</reference>
<keyword evidence="3" id="KW-1185">Reference proteome</keyword>
<feature type="region of interest" description="Disordered" evidence="1">
    <location>
        <begin position="1"/>
        <end position="45"/>
    </location>
</feature>
<name>A0A8J3R887_9ACTN</name>
<evidence type="ECO:0000256" key="1">
    <source>
        <dbReference type="SAM" id="MobiDB-lite"/>
    </source>
</evidence>
<proteinExistence type="predicted"/>
<evidence type="ECO:0008006" key="4">
    <source>
        <dbReference type="Google" id="ProtNLM"/>
    </source>
</evidence>
<comment type="caution">
    <text evidence="2">The sequence shown here is derived from an EMBL/GenBank/DDBJ whole genome shotgun (WGS) entry which is preliminary data.</text>
</comment>
<organism evidence="2 3">
    <name type="scientific">Sphaerimonospora thailandensis</name>
    <dbReference type="NCBI Taxonomy" id="795644"/>
    <lineage>
        <taxon>Bacteria</taxon>
        <taxon>Bacillati</taxon>
        <taxon>Actinomycetota</taxon>
        <taxon>Actinomycetes</taxon>
        <taxon>Streptosporangiales</taxon>
        <taxon>Streptosporangiaceae</taxon>
        <taxon>Sphaerimonospora</taxon>
    </lineage>
</organism>